<dbReference type="InterPro" id="IPR001650">
    <property type="entry name" value="Helicase_C-like"/>
</dbReference>
<comment type="caution">
    <text evidence="8">The sequence shown here is derived from an EMBL/GenBank/DDBJ whole genome shotgun (WGS) entry which is preliminary data.</text>
</comment>
<evidence type="ECO:0000256" key="2">
    <source>
        <dbReference type="ARBA" id="ARBA00022801"/>
    </source>
</evidence>
<dbReference type="Gene3D" id="3.40.50.300">
    <property type="entry name" value="P-loop containing nucleotide triphosphate hydrolases"/>
    <property type="match status" value="1"/>
</dbReference>
<sequence>MHFSPHQKAWLAHSLTLAGKADESMTKTIASAKVDMNPHQVEAALFALASPLSSGVILADEVGLGKTIEASLVLAQKWAERRRKLLLIVPATLRKQWSQELEEKFSLPSVIIEAKSFNQASKEGHANPFDIEVCSGRPAICICSYEFAARKEVELARVPWDLVVLDEAHKLRNIYKKDGAKTARKLDAALTGRKKVLLSATPLQNSILELYGLVSVIDPHYFGDLGSFKARYAKQNLEEIELALLRHRLSKVCNRTLRRQVQEEGGISFTRRYSMTEDFRPTANEEKLYQEVSEYLQRDDLLSIKSGARHLVTLVIRKILASSTHAVQGTLETMIERLERKQPLVEALQDYDNLEDYQDEESIEDDDLIDPEALQAEIDLLKDFKKLAGSITGNAKAEALIRVLQRAFSKTQELGGARKAVIFTESVRTQTWLAELLAANGYANEIVMLNGSNNDATSKTIYKDWLTEHEGSSRISGSKTADMKAALVDKFRNDATLMICTEAGAEGINLQFCSLLVNYDLPWNPQRVEQRIGRVHRYGQKHDVVVVNFINKGNRADERVFELLSQKFQLFEGVFGASDEVLGSIESGVDIERRIHDIYQHCRSDEQIEAEFNQLQEQLKDQLEVKVNDTRKSLLEHFDADVVSRLNTRRGKVVSQLSHFQQQLLQLARMAFADNGQDYFEHESGFSWQGQKYNLNWQEAESQDQQFFRLSDGLGAHLVTELKIATLPTVHLSFVYSPQQGQWVDVKNLIGQTGSLRVVKVSVGSSEELREKLLLTAITDSGDSIHPETVERLLQMPIVTNDMPPAVVNPDVFESDEANQLQAFMDIVERDNELYYGEEVEKLERWAEDKRIALDIRVKQLDQEIKQARKASRQLATLQEKMAAKRELKRLERERDTVMLNYHEEKKKIEQEEDRLLEQIEARLAMDTQLETIFEARWTVLKPEFTA</sequence>
<evidence type="ECO:0000259" key="6">
    <source>
        <dbReference type="PROSITE" id="PS51192"/>
    </source>
</evidence>
<dbReference type="OrthoDB" id="9814088at2"/>
<feature type="coiled-coil region" evidence="5">
    <location>
        <begin position="851"/>
        <end position="922"/>
    </location>
</feature>
<dbReference type="InterPro" id="IPR057342">
    <property type="entry name" value="DEXDc_RapA"/>
</dbReference>
<proteinExistence type="predicted"/>
<evidence type="ECO:0000256" key="1">
    <source>
        <dbReference type="ARBA" id="ARBA00022741"/>
    </source>
</evidence>
<dbReference type="AlphaFoldDB" id="A0A4U1BJQ7"/>
<dbReference type="PANTHER" id="PTHR10799">
    <property type="entry name" value="SNF2/RAD54 HELICASE FAMILY"/>
    <property type="match status" value="1"/>
</dbReference>
<evidence type="ECO:0000313" key="9">
    <source>
        <dbReference type="Proteomes" id="UP000305675"/>
    </source>
</evidence>
<dbReference type="PROSITE" id="PS51192">
    <property type="entry name" value="HELICASE_ATP_BIND_1"/>
    <property type="match status" value="1"/>
</dbReference>
<dbReference type="GO" id="GO:0004386">
    <property type="term" value="F:helicase activity"/>
    <property type="evidence" value="ECO:0007669"/>
    <property type="project" value="UniProtKB-KW"/>
</dbReference>
<feature type="domain" description="Helicase ATP-binding" evidence="6">
    <location>
        <begin position="47"/>
        <end position="220"/>
    </location>
</feature>
<keyword evidence="4" id="KW-0067">ATP-binding</keyword>
<dbReference type="SMART" id="SM00487">
    <property type="entry name" value="DEXDc"/>
    <property type="match status" value="1"/>
</dbReference>
<dbReference type="Gene3D" id="3.40.50.10810">
    <property type="entry name" value="Tandem AAA-ATPase domain"/>
    <property type="match status" value="1"/>
</dbReference>
<dbReference type="InterPro" id="IPR049730">
    <property type="entry name" value="SNF2/RAD54-like_C"/>
</dbReference>
<evidence type="ECO:0000256" key="5">
    <source>
        <dbReference type="SAM" id="Coils"/>
    </source>
</evidence>
<organism evidence="8 9">
    <name type="scientific">Ferrimonas aestuarii</name>
    <dbReference type="NCBI Taxonomy" id="2569539"/>
    <lineage>
        <taxon>Bacteria</taxon>
        <taxon>Pseudomonadati</taxon>
        <taxon>Pseudomonadota</taxon>
        <taxon>Gammaproteobacteria</taxon>
        <taxon>Alteromonadales</taxon>
        <taxon>Ferrimonadaceae</taxon>
        <taxon>Ferrimonas</taxon>
    </lineage>
</organism>
<evidence type="ECO:0000259" key="7">
    <source>
        <dbReference type="PROSITE" id="PS51194"/>
    </source>
</evidence>
<keyword evidence="5" id="KW-0175">Coiled coil</keyword>
<protein>
    <submittedName>
        <fullName evidence="8">DEAD/DEAH box helicase</fullName>
    </submittedName>
</protein>
<dbReference type="InterPro" id="IPR027417">
    <property type="entry name" value="P-loop_NTPase"/>
</dbReference>
<accession>A0A4U1BJQ7</accession>
<dbReference type="CDD" id="cd18011">
    <property type="entry name" value="DEXDc_RapA"/>
    <property type="match status" value="1"/>
</dbReference>
<keyword evidence="1" id="KW-0547">Nucleotide-binding</keyword>
<evidence type="ECO:0000256" key="4">
    <source>
        <dbReference type="ARBA" id="ARBA00022840"/>
    </source>
</evidence>
<keyword evidence="3 8" id="KW-0347">Helicase</keyword>
<dbReference type="GO" id="GO:0005524">
    <property type="term" value="F:ATP binding"/>
    <property type="evidence" value="ECO:0007669"/>
    <property type="project" value="UniProtKB-KW"/>
</dbReference>
<reference evidence="8 9" key="1">
    <citation type="submission" date="2019-04" db="EMBL/GenBank/DDBJ databases">
        <authorList>
            <person name="Hwang J.C."/>
        </authorList>
    </citation>
    <scope>NUCLEOTIDE SEQUENCE [LARGE SCALE GENOMIC DNA]</scope>
    <source>
        <strain evidence="8 9">IMCC35002</strain>
    </source>
</reference>
<feature type="domain" description="Helicase C-terminal" evidence="7">
    <location>
        <begin position="403"/>
        <end position="582"/>
    </location>
</feature>
<dbReference type="Proteomes" id="UP000305675">
    <property type="component" value="Unassembled WGS sequence"/>
</dbReference>
<dbReference type="SMART" id="SM00490">
    <property type="entry name" value="HELICc"/>
    <property type="match status" value="1"/>
</dbReference>
<dbReference type="Pfam" id="PF00176">
    <property type="entry name" value="SNF2-rel_dom"/>
    <property type="match status" value="1"/>
</dbReference>
<dbReference type="Pfam" id="PF00271">
    <property type="entry name" value="Helicase_C"/>
    <property type="match status" value="1"/>
</dbReference>
<name>A0A4U1BJQ7_9GAMM</name>
<dbReference type="InterPro" id="IPR038718">
    <property type="entry name" value="SNF2-like_sf"/>
</dbReference>
<gene>
    <name evidence="8" type="ORF">FCL42_17475</name>
</gene>
<dbReference type="PROSITE" id="PS51194">
    <property type="entry name" value="HELICASE_CTER"/>
    <property type="match status" value="1"/>
</dbReference>
<evidence type="ECO:0000256" key="3">
    <source>
        <dbReference type="ARBA" id="ARBA00022806"/>
    </source>
</evidence>
<keyword evidence="9" id="KW-1185">Reference proteome</keyword>
<keyword evidence="2" id="KW-0378">Hydrolase</keyword>
<dbReference type="GO" id="GO:0016787">
    <property type="term" value="F:hydrolase activity"/>
    <property type="evidence" value="ECO:0007669"/>
    <property type="project" value="UniProtKB-KW"/>
</dbReference>
<dbReference type="SUPFAM" id="SSF52540">
    <property type="entry name" value="P-loop containing nucleoside triphosphate hydrolases"/>
    <property type="match status" value="2"/>
</dbReference>
<dbReference type="InterPro" id="IPR000330">
    <property type="entry name" value="SNF2_N"/>
</dbReference>
<evidence type="ECO:0000313" key="8">
    <source>
        <dbReference type="EMBL" id="TKB51817.1"/>
    </source>
</evidence>
<dbReference type="InterPro" id="IPR014001">
    <property type="entry name" value="Helicase_ATP-bd"/>
</dbReference>
<dbReference type="EMBL" id="SWCJ01000017">
    <property type="protein sequence ID" value="TKB51817.1"/>
    <property type="molecule type" value="Genomic_DNA"/>
</dbReference>
<dbReference type="CDD" id="cd18793">
    <property type="entry name" value="SF2_C_SNF"/>
    <property type="match status" value="1"/>
</dbReference>